<organism evidence="2 3">
    <name type="scientific">Bonamia ostreae</name>
    <dbReference type="NCBI Taxonomy" id="126728"/>
    <lineage>
        <taxon>Eukaryota</taxon>
        <taxon>Sar</taxon>
        <taxon>Rhizaria</taxon>
        <taxon>Endomyxa</taxon>
        <taxon>Ascetosporea</taxon>
        <taxon>Haplosporida</taxon>
        <taxon>Bonamia</taxon>
    </lineage>
</organism>
<dbReference type="InterPro" id="IPR016024">
    <property type="entry name" value="ARM-type_fold"/>
</dbReference>
<dbReference type="PANTHER" id="PTHR10648:SF4">
    <property type="entry name" value="PROTEIN PHOSPHATASE 2 (FORMERLY 2A), REGULATORY SUBUNIT A, BETA ISOFORM-RELATED"/>
    <property type="match status" value="1"/>
</dbReference>
<sequence length="248" mass="29161">MKKDKKGKLTECFLKLLEDEEEQVSISAIKQIVDLFSITGDDFFEFKENIYNRLKLAAENQQFSVMNNVISEQLGDLVKVETKFSQEILDLIKIYLNSDQEILVVNILSKSNLLLNKMGYQNFVAHFNEPLLKISDSSNWRFRLSALKTISLLSEKLTETEFEQFIKTLEKLLEDETQKIREESCLMSWKLLKKFGFEWSSKNVLPFIRDLSDVQRYLHRMTPLFFLFVFTLNAAKKRLKNALTNFKK</sequence>
<keyword evidence="1" id="KW-0677">Repeat</keyword>
<dbReference type="Gene3D" id="1.25.10.10">
    <property type="entry name" value="Leucine-rich Repeat Variant"/>
    <property type="match status" value="1"/>
</dbReference>
<name>A0ABV2AMC7_9EUKA</name>
<accession>A0ABV2AMC7</accession>
<dbReference type="EMBL" id="JBDODL010000896">
    <property type="protein sequence ID" value="MES1920833.1"/>
    <property type="molecule type" value="Genomic_DNA"/>
</dbReference>
<protein>
    <submittedName>
        <fullName evidence="2">Protein phosphatase 2, regulatory subunit A, variant 3</fullName>
    </submittedName>
</protein>
<proteinExistence type="predicted"/>
<dbReference type="InterPro" id="IPR051023">
    <property type="entry name" value="PP2A_Regulatory_Subunit_A"/>
</dbReference>
<evidence type="ECO:0000313" key="2">
    <source>
        <dbReference type="EMBL" id="MES1920833.1"/>
    </source>
</evidence>
<dbReference type="Proteomes" id="UP001439008">
    <property type="component" value="Unassembled WGS sequence"/>
</dbReference>
<dbReference type="InterPro" id="IPR011989">
    <property type="entry name" value="ARM-like"/>
</dbReference>
<reference evidence="2 3" key="1">
    <citation type="journal article" date="2024" name="BMC Biol.">
        <title>Comparative genomics of Ascetosporea gives new insight into the evolutionary basis for animal parasitism in Rhizaria.</title>
        <authorList>
            <person name="Hiltunen Thoren M."/>
            <person name="Onut-Brannstrom I."/>
            <person name="Alfjorden A."/>
            <person name="Peckova H."/>
            <person name="Swords F."/>
            <person name="Hooper C."/>
            <person name="Holzer A.S."/>
            <person name="Bass D."/>
            <person name="Burki F."/>
        </authorList>
    </citation>
    <scope>NUCLEOTIDE SEQUENCE [LARGE SCALE GENOMIC DNA]</scope>
    <source>
        <strain evidence="2">20-A016</strain>
    </source>
</reference>
<comment type="caution">
    <text evidence="2">The sequence shown here is derived from an EMBL/GenBank/DDBJ whole genome shotgun (WGS) entry which is preliminary data.</text>
</comment>
<dbReference type="PANTHER" id="PTHR10648">
    <property type="entry name" value="SERINE/THREONINE-PROTEIN PHOSPHATASE PP2A 65 KDA REGULATORY SUBUNIT"/>
    <property type="match status" value="1"/>
</dbReference>
<keyword evidence="3" id="KW-1185">Reference proteome</keyword>
<gene>
    <name evidence="2" type="primary">PPP2R1B</name>
    <name evidence="2" type="ORF">MHBO_002461</name>
</gene>
<evidence type="ECO:0000313" key="3">
    <source>
        <dbReference type="Proteomes" id="UP001439008"/>
    </source>
</evidence>
<evidence type="ECO:0000256" key="1">
    <source>
        <dbReference type="ARBA" id="ARBA00022737"/>
    </source>
</evidence>
<dbReference type="SUPFAM" id="SSF48371">
    <property type="entry name" value="ARM repeat"/>
    <property type="match status" value="1"/>
</dbReference>